<sequence>MNKIQIFIRIFSPIPAVGQENGILKRLKIHFVNLLKTFFQPVQLSEKDRKCTKFPSLAQKMIIFAN</sequence>
<comment type="caution">
    <text evidence="1">The sequence shown here is derived from an EMBL/GenBank/DDBJ whole genome shotgun (WGS) entry which is preliminary data.</text>
</comment>
<evidence type="ECO:0000313" key="1">
    <source>
        <dbReference type="EMBL" id="RHL64275.1"/>
    </source>
</evidence>
<dbReference type="Proteomes" id="UP000283616">
    <property type="component" value="Unassembled WGS sequence"/>
</dbReference>
<gene>
    <name evidence="1" type="ORF">DW011_00310</name>
</gene>
<protein>
    <submittedName>
        <fullName evidence="1">Uncharacterized protein</fullName>
    </submittedName>
</protein>
<dbReference type="EMBL" id="QROV01000001">
    <property type="protein sequence ID" value="RHL64275.1"/>
    <property type="molecule type" value="Genomic_DNA"/>
</dbReference>
<proteinExistence type="predicted"/>
<reference evidence="1 2" key="1">
    <citation type="submission" date="2018-08" db="EMBL/GenBank/DDBJ databases">
        <title>A genome reference for cultivated species of the human gut microbiota.</title>
        <authorList>
            <person name="Zou Y."/>
            <person name="Xue W."/>
            <person name="Luo G."/>
        </authorList>
    </citation>
    <scope>NUCLEOTIDE SEQUENCE [LARGE SCALE GENOMIC DNA]</scope>
    <source>
        <strain evidence="1 2">AF37-12</strain>
    </source>
</reference>
<name>A0A139KQP3_BACT4</name>
<accession>A0A139KQP3</accession>
<evidence type="ECO:0000313" key="2">
    <source>
        <dbReference type="Proteomes" id="UP000283616"/>
    </source>
</evidence>
<dbReference type="AlphaFoldDB" id="A0A139KQP3"/>
<organism evidence="1 2">
    <name type="scientific">Bacteroides thetaiotaomicron</name>
    <dbReference type="NCBI Taxonomy" id="818"/>
    <lineage>
        <taxon>Bacteria</taxon>
        <taxon>Pseudomonadati</taxon>
        <taxon>Bacteroidota</taxon>
        <taxon>Bacteroidia</taxon>
        <taxon>Bacteroidales</taxon>
        <taxon>Bacteroidaceae</taxon>
        <taxon>Bacteroides</taxon>
    </lineage>
</organism>